<sequence>MVRGNRVRLILNKSEVTTINMEAIELEVSQLKFLLKLLSKPDYRALITEAKPNSKTSAGERDRLCRELCDRNLIESNQEITKIQITDAGKELLNQDQAEVPMSTKERKILKACETEPTTPAKTNVKPAKTRKEIMEGLIERGYITVAETKFKDVWITETGKEYLLNNYKPVGRGNINLSKTMLADYIDFLRKQLPNSTTTNSESDGNSAPTLVNAPNNEEILQIIKDLDEELGTENYLPLFHLRQKLQPPLSREELDKALYSLQAEDKIDLSALEEANMYTEEQIEAGIAQNTGGRLFFIMVQ</sequence>
<proteinExistence type="predicted"/>
<accession>D2J340</accession>
<name>D2J340_MOOP1</name>
<dbReference type="AlphaFoldDB" id="D2J340"/>
<dbReference type="EMBL" id="GQ860963">
    <property type="protein sequence ID" value="ACZ59812.1"/>
    <property type="molecule type" value="Genomic_DNA"/>
</dbReference>
<protein>
    <submittedName>
        <fullName evidence="1">Regulatory protein 7968</fullName>
    </submittedName>
</protein>
<evidence type="ECO:0000313" key="1">
    <source>
        <dbReference type="EMBL" id="ACZ59812.1"/>
    </source>
</evidence>
<reference evidence="1" key="1">
    <citation type="journal article" date="2009" name="BMC Microbiol.">
        <title>Transcriptional analysis of the jamaicamide gene cluster from the marine cyanobacterium Lyngbya majuscula and identification of possible regulatory proteins.</title>
        <authorList>
            <person name="Jones A.C."/>
            <person name="Gerwick L."/>
            <person name="Gonzalez D."/>
            <person name="Dorrestein P.C."/>
            <person name="Gerwick W.H."/>
        </authorList>
    </citation>
    <scope>NUCLEOTIDE SEQUENCE</scope>
    <source>
        <strain evidence="1">JHB</strain>
    </source>
</reference>
<organism evidence="1">
    <name type="scientific">Moorena producens (strain JHB)</name>
    <dbReference type="NCBI Taxonomy" id="1454205"/>
    <lineage>
        <taxon>Bacteria</taxon>
        <taxon>Bacillati</taxon>
        <taxon>Cyanobacteriota</taxon>
        <taxon>Cyanophyceae</taxon>
        <taxon>Coleofasciculales</taxon>
        <taxon>Coleofasciculaceae</taxon>
        <taxon>Moorena</taxon>
    </lineage>
</organism>